<reference evidence="3 4" key="1">
    <citation type="submission" date="2019-02" db="EMBL/GenBank/DDBJ databases">
        <title>Genomic Encyclopedia of Archaeal and Bacterial Type Strains, Phase II (KMG-II): from individual species to whole genera.</title>
        <authorList>
            <person name="Goeker M."/>
        </authorList>
    </citation>
    <scope>NUCLEOTIDE SEQUENCE [LARGE SCALE GENOMIC DNA]</scope>
    <source>
        <strain evidence="3 4">DSM 18101</strain>
    </source>
</reference>
<accession>A0A4Q7Z0W0</accession>
<dbReference type="AlphaFoldDB" id="A0A4Q7Z0W0"/>
<feature type="region of interest" description="Disordered" evidence="1">
    <location>
        <begin position="64"/>
        <end position="85"/>
    </location>
</feature>
<dbReference type="EMBL" id="SHKW01000001">
    <property type="protein sequence ID" value="RZU43484.1"/>
    <property type="molecule type" value="Genomic_DNA"/>
</dbReference>
<dbReference type="OrthoDB" id="120519at2"/>
<proteinExistence type="predicted"/>
<protein>
    <recommendedName>
        <fullName evidence="5">Outer membrane protein with beta-barrel domain</fullName>
    </recommendedName>
</protein>
<feature type="signal peptide" evidence="2">
    <location>
        <begin position="1"/>
        <end position="29"/>
    </location>
</feature>
<keyword evidence="2" id="KW-0732">Signal</keyword>
<dbReference type="Proteomes" id="UP000292958">
    <property type="component" value="Unassembled WGS sequence"/>
</dbReference>
<keyword evidence="4" id="KW-1185">Reference proteome</keyword>
<sequence length="308" mass="33630">MKRNSPAFYKKVLSAALSLFLVQAHPALRAQTATATPKESIAQFSRSASDQSIELASLERPERGLTKADRAASDSPERSATEVIGGAAPTREDGLFRTWRIDLMVNTLGAGFDLATSLARHFDLRGGANLVSFGYAFDVDGLHYESDIRLRSGNLRLDWFPRRRNFHISPGILYANNNVTAPSHVPAGARFELGDEAFVNSVDDPVHGDARLIFPRRVSPMLTFGFRNVLPGRHEHISVPLEFGVAYTGAPKIDVSLVGSACATDGCFSFADNAEAQQSLKDEIRDINNTLSSVPVYPVLSIGFGYRF</sequence>
<comment type="caution">
    <text evidence="3">The sequence shown here is derived from an EMBL/GenBank/DDBJ whole genome shotgun (WGS) entry which is preliminary data.</text>
</comment>
<dbReference type="Gene3D" id="2.40.160.170">
    <property type="match status" value="1"/>
</dbReference>
<gene>
    <name evidence="3" type="ORF">BDD14_5150</name>
</gene>
<evidence type="ECO:0000256" key="1">
    <source>
        <dbReference type="SAM" id="MobiDB-lite"/>
    </source>
</evidence>
<evidence type="ECO:0000313" key="3">
    <source>
        <dbReference type="EMBL" id="RZU43484.1"/>
    </source>
</evidence>
<name>A0A4Q7Z0W0_9BACT</name>
<feature type="compositionally biased region" description="Basic and acidic residues" evidence="1">
    <location>
        <begin position="64"/>
        <end position="80"/>
    </location>
</feature>
<feature type="chain" id="PRO_5020793103" description="Outer membrane protein with beta-barrel domain" evidence="2">
    <location>
        <begin position="30"/>
        <end position="308"/>
    </location>
</feature>
<evidence type="ECO:0000313" key="4">
    <source>
        <dbReference type="Proteomes" id="UP000292958"/>
    </source>
</evidence>
<evidence type="ECO:0008006" key="5">
    <source>
        <dbReference type="Google" id="ProtNLM"/>
    </source>
</evidence>
<organism evidence="3 4">
    <name type="scientific">Edaphobacter modestus</name>
    <dbReference type="NCBI Taxonomy" id="388466"/>
    <lineage>
        <taxon>Bacteria</taxon>
        <taxon>Pseudomonadati</taxon>
        <taxon>Acidobacteriota</taxon>
        <taxon>Terriglobia</taxon>
        <taxon>Terriglobales</taxon>
        <taxon>Acidobacteriaceae</taxon>
        <taxon>Edaphobacter</taxon>
    </lineage>
</organism>
<evidence type="ECO:0000256" key="2">
    <source>
        <dbReference type="SAM" id="SignalP"/>
    </source>
</evidence>
<dbReference type="RefSeq" id="WP_130422089.1">
    <property type="nucleotide sequence ID" value="NZ_SHKW01000001.1"/>
</dbReference>